<keyword evidence="3" id="KW-1185">Reference proteome</keyword>
<dbReference type="InParanoid" id="G0EEJ2"/>
<feature type="transmembrane region" description="Helical" evidence="1">
    <location>
        <begin position="279"/>
        <end position="302"/>
    </location>
</feature>
<keyword evidence="1" id="KW-0812">Transmembrane</keyword>
<feature type="transmembrane region" description="Helical" evidence="1">
    <location>
        <begin position="15"/>
        <end position="36"/>
    </location>
</feature>
<feature type="transmembrane region" description="Helical" evidence="1">
    <location>
        <begin position="95"/>
        <end position="114"/>
    </location>
</feature>
<feature type="transmembrane region" description="Helical" evidence="1">
    <location>
        <begin position="249"/>
        <end position="273"/>
    </location>
</feature>
<keyword evidence="1" id="KW-1133">Transmembrane helix</keyword>
<feature type="transmembrane region" description="Helical" evidence="1">
    <location>
        <begin position="188"/>
        <end position="205"/>
    </location>
</feature>
<feature type="transmembrane region" description="Helical" evidence="1">
    <location>
        <begin position="157"/>
        <end position="176"/>
    </location>
</feature>
<reference evidence="2 3" key="1">
    <citation type="journal article" date="2011" name="Stand. Genomic Sci.">
        <title>Complete genome sequence of the hyperthermophilic chemolithoautotroph Pyrolobus fumarii type strain (1A).</title>
        <authorList>
            <person name="Anderson I."/>
            <person name="Goker M."/>
            <person name="Nolan M."/>
            <person name="Lucas S."/>
            <person name="Hammon N."/>
            <person name="Deshpande S."/>
            <person name="Cheng J.F."/>
            <person name="Tapia R."/>
            <person name="Han C."/>
            <person name="Goodwin L."/>
            <person name="Pitluck S."/>
            <person name="Huntemann M."/>
            <person name="Liolios K."/>
            <person name="Ivanova N."/>
            <person name="Pagani I."/>
            <person name="Mavromatis K."/>
            <person name="Ovchinikova G."/>
            <person name="Pati A."/>
            <person name="Chen A."/>
            <person name="Palaniappan K."/>
            <person name="Land M."/>
            <person name="Hauser L."/>
            <person name="Brambilla E.M."/>
            <person name="Huber H."/>
            <person name="Yasawong M."/>
            <person name="Rohde M."/>
            <person name="Spring S."/>
            <person name="Abt B."/>
            <person name="Sikorski J."/>
            <person name="Wirth R."/>
            <person name="Detter J.C."/>
            <person name="Woyke T."/>
            <person name="Bristow J."/>
            <person name="Eisen J.A."/>
            <person name="Markowitz V."/>
            <person name="Hugenholtz P."/>
            <person name="Kyrpides N.C."/>
            <person name="Klenk H.P."/>
            <person name="Lapidus A."/>
        </authorList>
    </citation>
    <scope>NUCLEOTIDE SEQUENCE [LARGE SCALE GENOMIC DNA]</scope>
    <source>
        <strain evidence="3">DSM 11204 / 1A</strain>
    </source>
</reference>
<dbReference type="Proteomes" id="UP000001037">
    <property type="component" value="Chromosome"/>
</dbReference>
<dbReference type="GeneID" id="11139798"/>
<dbReference type="eggNOG" id="arCOG06091">
    <property type="taxonomic scope" value="Archaea"/>
</dbReference>
<accession>G0EEJ2</accession>
<feature type="transmembrane region" description="Helical" evidence="1">
    <location>
        <begin position="211"/>
        <end position="228"/>
    </location>
</feature>
<protein>
    <submittedName>
        <fullName evidence="2">Uncharacterized protein</fullName>
    </submittedName>
</protein>
<dbReference type="HOGENOM" id="CLU_747245_0_0_2"/>
<evidence type="ECO:0000313" key="3">
    <source>
        <dbReference type="Proteomes" id="UP000001037"/>
    </source>
</evidence>
<feature type="transmembrane region" description="Helical" evidence="1">
    <location>
        <begin position="70"/>
        <end position="89"/>
    </location>
</feature>
<organism evidence="2 3">
    <name type="scientific">Pyrolobus fumarii (strain DSM 11204 / 1A)</name>
    <dbReference type="NCBI Taxonomy" id="694429"/>
    <lineage>
        <taxon>Archaea</taxon>
        <taxon>Thermoproteota</taxon>
        <taxon>Thermoprotei</taxon>
        <taxon>Desulfurococcales</taxon>
        <taxon>Pyrodictiaceae</taxon>
        <taxon>Pyrolobus</taxon>
    </lineage>
</organism>
<dbReference type="OrthoDB" id="46259at2157"/>
<keyword evidence="1" id="KW-0472">Membrane</keyword>
<proteinExistence type="predicted"/>
<dbReference type="EMBL" id="CP002838">
    <property type="protein sequence ID" value="AEM38033.1"/>
    <property type="molecule type" value="Genomic_DNA"/>
</dbReference>
<gene>
    <name evidence="2" type="ordered locus">Pyrfu_0161</name>
</gene>
<sequence length="375" mass="40291">MLAASLSTARMMSKIGIYLSIVYLSIGIVLAMSGYTALLHPVLTSFGAMTVFVSGVAIAYIISIRPRKPLYPVLLVFGATLLYVAALIWLHSPVYGLATLAVGFAALGLGTLGTSMMAKSGTTVRASLLALGYTFLFTSAYLMIATTSLQLSLHPTLLGYIMAFPMQVIYAVTLHALPSTYNIRPSRIIYAAFPLASLSSLLLPLLPLYGALAASASLLIFTFSSGFTRIPSILRKLPANRAAGRAHRYFLIGHLYALTSIVLATILLISYGIGIAPQLYLIHFLLIGVVSTFIVIHAPLMLPVILGTRTARRYNQAPFASLLASAVTWILNRDISLVLFLVALVSTLLIVKPTRPLPTILKSPTRQSMSGKHPP</sequence>
<dbReference type="KEGG" id="pfm:Pyrfu_0161"/>
<feature type="transmembrane region" description="Helical" evidence="1">
    <location>
        <begin position="42"/>
        <end position="63"/>
    </location>
</feature>
<evidence type="ECO:0000256" key="1">
    <source>
        <dbReference type="SAM" id="Phobius"/>
    </source>
</evidence>
<name>G0EEJ2_PYRF1</name>
<feature type="transmembrane region" description="Helical" evidence="1">
    <location>
        <begin position="126"/>
        <end position="145"/>
    </location>
</feature>
<dbReference type="RefSeq" id="WP_014025710.1">
    <property type="nucleotide sequence ID" value="NC_015931.1"/>
</dbReference>
<dbReference type="AlphaFoldDB" id="G0EEJ2"/>
<evidence type="ECO:0000313" key="2">
    <source>
        <dbReference type="EMBL" id="AEM38033.1"/>
    </source>
</evidence>
<feature type="transmembrane region" description="Helical" evidence="1">
    <location>
        <begin position="337"/>
        <end position="354"/>
    </location>
</feature>